<accession>A0A173RDE6</accession>
<gene>
    <name evidence="1" type="ORF">ERS852420_00472</name>
</gene>
<keyword evidence="1" id="KW-0255">Endonuclease</keyword>
<dbReference type="AlphaFoldDB" id="A0A173RDE6"/>
<dbReference type="CDD" id="cd00719">
    <property type="entry name" value="GIY-YIG_SF"/>
    <property type="match status" value="1"/>
</dbReference>
<dbReference type="RefSeq" id="WP_242853270.1">
    <property type="nucleotide sequence ID" value="NZ_CYXV01000002.1"/>
</dbReference>
<keyword evidence="1" id="KW-0540">Nuclease</keyword>
<reference evidence="1 2" key="1">
    <citation type="submission" date="2015-09" db="EMBL/GenBank/DDBJ databases">
        <authorList>
            <consortium name="Pathogen Informatics"/>
        </authorList>
    </citation>
    <scope>NUCLEOTIDE SEQUENCE [LARGE SCALE GENOMIC DNA]</scope>
    <source>
        <strain evidence="1 2">2789STDY5608863</strain>
    </source>
</reference>
<dbReference type="Gene3D" id="3.40.1440.10">
    <property type="entry name" value="GIY-YIG endonuclease"/>
    <property type="match status" value="1"/>
</dbReference>
<evidence type="ECO:0000313" key="1">
    <source>
        <dbReference type="EMBL" id="CUM75881.1"/>
    </source>
</evidence>
<dbReference type="GO" id="GO:0004519">
    <property type="term" value="F:endonuclease activity"/>
    <property type="evidence" value="ECO:0007669"/>
    <property type="project" value="UniProtKB-KW"/>
</dbReference>
<dbReference type="SUPFAM" id="SSF82771">
    <property type="entry name" value="GIY-YIG endonuclease"/>
    <property type="match status" value="1"/>
</dbReference>
<organism evidence="1 2">
    <name type="scientific">Roseburia faecis</name>
    <dbReference type="NCBI Taxonomy" id="301302"/>
    <lineage>
        <taxon>Bacteria</taxon>
        <taxon>Bacillati</taxon>
        <taxon>Bacillota</taxon>
        <taxon>Clostridia</taxon>
        <taxon>Lachnospirales</taxon>
        <taxon>Lachnospiraceae</taxon>
        <taxon>Roseburia</taxon>
    </lineage>
</organism>
<protein>
    <submittedName>
        <fullName evidence="1">Group I intron endonuclease</fullName>
    </submittedName>
</protein>
<sequence>MNELDYKKFRQAKAIEAKNKQKWLALNPMLDESSGIYILTRQDENGFRYAYVGQAKRILTRLSQHLSGYQHIDLSLKSHGLYSEDNPYGWNVGSVHCPIDKLDECEQYYIKYCADKGYQLRNKTSGSQGAGKSQIADYRPAKGYYDGIKQGKKSLAKELSHIAEKHLEIRLKPEKQGNKVSEKQYEKFMALISENTYEESD</sequence>
<evidence type="ECO:0000313" key="2">
    <source>
        <dbReference type="Proteomes" id="UP000095495"/>
    </source>
</evidence>
<proteinExistence type="predicted"/>
<dbReference type="EMBL" id="CYXV01000002">
    <property type="protein sequence ID" value="CUM75881.1"/>
    <property type="molecule type" value="Genomic_DNA"/>
</dbReference>
<dbReference type="Proteomes" id="UP000095495">
    <property type="component" value="Unassembled WGS sequence"/>
</dbReference>
<keyword evidence="1" id="KW-0378">Hydrolase</keyword>
<dbReference type="InterPro" id="IPR035901">
    <property type="entry name" value="GIY-YIG_endonuc_sf"/>
</dbReference>
<name>A0A173RDE6_9FIRM</name>